<feature type="transmembrane region" description="Helical" evidence="11">
    <location>
        <begin position="40"/>
        <end position="65"/>
    </location>
</feature>
<dbReference type="SUPFAM" id="SSF81665">
    <property type="entry name" value="Calcium ATPase, transmembrane domain M"/>
    <property type="match status" value="1"/>
</dbReference>
<evidence type="ECO:0000256" key="2">
    <source>
        <dbReference type="ARBA" id="ARBA00006024"/>
    </source>
</evidence>
<evidence type="ECO:0000256" key="11">
    <source>
        <dbReference type="RuleBase" id="RU362081"/>
    </source>
</evidence>
<dbReference type="Proteomes" id="UP000078486">
    <property type="component" value="Unassembled WGS sequence"/>
</dbReference>
<dbReference type="Gene3D" id="3.40.50.1000">
    <property type="entry name" value="HAD superfamily/HAD-like"/>
    <property type="match status" value="1"/>
</dbReference>
<dbReference type="GO" id="GO:0005524">
    <property type="term" value="F:ATP binding"/>
    <property type="evidence" value="ECO:0007669"/>
    <property type="project" value="UniProtKB-UniRule"/>
</dbReference>
<evidence type="ECO:0000313" key="15">
    <source>
        <dbReference type="Proteomes" id="UP000078486"/>
    </source>
</evidence>
<dbReference type="Pfam" id="PF00122">
    <property type="entry name" value="E1-E2_ATPase"/>
    <property type="match status" value="1"/>
</dbReference>
<dbReference type="EMBL" id="LRRQ01000127">
    <property type="protein sequence ID" value="OAM88453.1"/>
    <property type="molecule type" value="Genomic_DNA"/>
</dbReference>
<keyword evidence="15" id="KW-1185">Reference proteome</keyword>
<dbReference type="InterPro" id="IPR008250">
    <property type="entry name" value="ATPase_P-typ_transduc_dom_A_sf"/>
</dbReference>
<dbReference type="InterPro" id="IPR001757">
    <property type="entry name" value="P_typ_ATPase"/>
</dbReference>
<keyword evidence="8" id="KW-1278">Translocase</keyword>
<dbReference type="GO" id="GO:0016887">
    <property type="term" value="F:ATP hydrolysis activity"/>
    <property type="evidence" value="ECO:0007669"/>
    <property type="project" value="InterPro"/>
</dbReference>
<dbReference type="Gene3D" id="2.70.150.10">
    <property type="entry name" value="Calcium-transporting ATPase, cytoplasmic transduction domain A"/>
    <property type="match status" value="1"/>
</dbReference>
<proteinExistence type="inferred from homology"/>
<sequence length="695" mass="71946">MPDHCSDPAGNKNTDHTGAPPSDAPVYMGLPDARVLLPRFWVALALTLPVLVLSMGEMIAPAFFHRLFAGAPAALNGWLQFALTTPVFFWCGKFFIRRWWRSIRERDTNMFTLTVTGTGAAYVYSTAALLLGDALPPSFQTAHGVPLYFEGAAVITTLVLLGQIIEQRAHARTDAAIRALMALAPATAHLVHADGGEEDVPLETIQPGDTLRVRPGEKVPVDGAIVSGASAVNESMLTGEPVPVEKKAGDAVSAGTLNTTGAFLFRATRVGRDTLLAQIIRLVEEAQETDAPIARLADRVSAVFVPAVLGVSALSFVLWLVLGPAPAFAHALLSAVAVLIIACPCALGLATPVALVTGIGRGAQAGVLVKDAAALERLSSARTLLIDKTGTLTEGRPALTGIVPAPGCDLAEDELLRLAAAAEAPSEHPLARAITGAAKARGLALPPAENFAAAPGAGVTAIVSGKQIQLTRAEEGGAERRPAGGAPASQDSATLVALLIDGRHAATLALSDTVKPTTPAAIAELHRLGLRVVMVTGDREGAARAIAGPLGIDAVHAGATPASKQQLVRGHQARGETVIFAGDGLNDAPALAAADVSIAMGAGTDVAMASAGLVLVRGDLRGIVKAIHLSRATLRSIRQNLFLAFFYNSLGIPLAAGLLYPVFGWQLNPMFAAAAMSLSSLSVVGNSLRLRRMRL</sequence>
<organism evidence="14 15">
    <name type="scientific">Termitidicoccus mucosus</name>
    <dbReference type="NCBI Taxonomy" id="1184151"/>
    <lineage>
        <taxon>Bacteria</taxon>
        <taxon>Pseudomonadati</taxon>
        <taxon>Verrucomicrobiota</taxon>
        <taxon>Opitutia</taxon>
        <taxon>Opitutales</taxon>
        <taxon>Opitutaceae</taxon>
        <taxon>Termitidicoccus</taxon>
    </lineage>
</organism>
<keyword evidence="10 11" id="KW-0472">Membrane</keyword>
<evidence type="ECO:0000256" key="12">
    <source>
        <dbReference type="SAM" id="MobiDB-lite"/>
    </source>
</evidence>
<gene>
    <name evidence="14" type="ORF">AW736_16570</name>
</gene>
<dbReference type="PANTHER" id="PTHR43520:SF8">
    <property type="entry name" value="P-TYPE CU(+) TRANSPORTER"/>
    <property type="match status" value="1"/>
</dbReference>
<accession>A0A178IEL2</accession>
<dbReference type="NCBIfam" id="TIGR01494">
    <property type="entry name" value="ATPase_P-type"/>
    <property type="match status" value="2"/>
</dbReference>
<dbReference type="FunFam" id="2.70.150.10:FF:000020">
    <property type="entry name" value="Copper-exporting P-type ATPase A"/>
    <property type="match status" value="1"/>
</dbReference>
<keyword evidence="7 11" id="KW-0067">ATP-binding</keyword>
<dbReference type="InterPro" id="IPR036412">
    <property type="entry name" value="HAD-like_sf"/>
</dbReference>
<evidence type="ECO:0000256" key="3">
    <source>
        <dbReference type="ARBA" id="ARBA00022475"/>
    </source>
</evidence>
<feature type="transmembrane region" description="Helical" evidence="11">
    <location>
        <begin position="328"/>
        <end position="355"/>
    </location>
</feature>
<dbReference type="GO" id="GO:0055070">
    <property type="term" value="P:copper ion homeostasis"/>
    <property type="evidence" value="ECO:0007669"/>
    <property type="project" value="TreeGrafter"/>
</dbReference>
<dbReference type="RefSeq" id="WP_068771405.1">
    <property type="nucleotide sequence ID" value="NZ_CP109796.1"/>
</dbReference>
<feature type="domain" description="P-type ATPase A" evidence="13">
    <location>
        <begin position="183"/>
        <end position="284"/>
    </location>
</feature>
<dbReference type="GO" id="GO:0005507">
    <property type="term" value="F:copper ion binding"/>
    <property type="evidence" value="ECO:0007669"/>
    <property type="project" value="TreeGrafter"/>
</dbReference>
<feature type="transmembrane region" description="Helical" evidence="11">
    <location>
        <begin position="669"/>
        <end position="688"/>
    </location>
</feature>
<dbReference type="CDD" id="cd02094">
    <property type="entry name" value="P-type_ATPase_Cu-like"/>
    <property type="match status" value="1"/>
</dbReference>
<dbReference type="InterPro" id="IPR027256">
    <property type="entry name" value="P-typ_ATPase_IB"/>
</dbReference>
<feature type="transmembrane region" description="Helical" evidence="11">
    <location>
        <begin position="108"/>
        <end position="125"/>
    </location>
</feature>
<feature type="transmembrane region" description="Helical" evidence="11">
    <location>
        <begin position="77"/>
        <end position="96"/>
    </location>
</feature>
<dbReference type="GO" id="GO:0060003">
    <property type="term" value="P:copper ion export"/>
    <property type="evidence" value="ECO:0007669"/>
    <property type="project" value="UniProtKB-ARBA"/>
</dbReference>
<dbReference type="GO" id="GO:0005886">
    <property type="term" value="C:plasma membrane"/>
    <property type="evidence" value="ECO:0007669"/>
    <property type="project" value="UniProtKB-SubCell"/>
</dbReference>
<dbReference type="InterPro" id="IPR023299">
    <property type="entry name" value="ATPase_P-typ_cyto_dom_N"/>
</dbReference>
<evidence type="ECO:0000256" key="7">
    <source>
        <dbReference type="ARBA" id="ARBA00022840"/>
    </source>
</evidence>
<keyword evidence="9 11" id="KW-1133">Transmembrane helix</keyword>
<protein>
    <recommendedName>
        <fullName evidence="13">P-type ATPase A domain-containing protein</fullName>
    </recommendedName>
</protein>
<evidence type="ECO:0000256" key="9">
    <source>
        <dbReference type="ARBA" id="ARBA00022989"/>
    </source>
</evidence>
<dbReference type="Pfam" id="PF00702">
    <property type="entry name" value="Hydrolase"/>
    <property type="match status" value="1"/>
</dbReference>
<evidence type="ECO:0000256" key="10">
    <source>
        <dbReference type="ARBA" id="ARBA00023136"/>
    </source>
</evidence>
<keyword evidence="4 11" id="KW-0812">Transmembrane</keyword>
<keyword evidence="5 11" id="KW-0479">Metal-binding</keyword>
<reference evidence="14 15" key="1">
    <citation type="submission" date="2016-01" db="EMBL/GenBank/DDBJ databases">
        <title>High potential of lignocellulose degradation of a new Verrucomicrobia species.</title>
        <authorList>
            <person name="Wang Y."/>
            <person name="Shi Y."/>
            <person name="Qiu Z."/>
            <person name="Liu S."/>
            <person name="Yang H."/>
        </authorList>
    </citation>
    <scope>NUCLEOTIDE SEQUENCE [LARGE SCALE GENOMIC DNA]</scope>
    <source>
        <strain evidence="14 15">TSB47</strain>
    </source>
</reference>
<keyword evidence="6 11" id="KW-0547">Nucleotide-binding</keyword>
<feature type="region of interest" description="Disordered" evidence="12">
    <location>
        <begin position="1"/>
        <end position="21"/>
    </location>
</feature>
<dbReference type="AlphaFoldDB" id="A0A178IEL2"/>
<dbReference type="SUPFAM" id="SSF81653">
    <property type="entry name" value="Calcium ATPase, transduction domain A"/>
    <property type="match status" value="1"/>
</dbReference>
<dbReference type="PANTHER" id="PTHR43520">
    <property type="entry name" value="ATP7, ISOFORM B"/>
    <property type="match status" value="1"/>
</dbReference>
<dbReference type="PRINTS" id="PR00119">
    <property type="entry name" value="CATATPASE"/>
</dbReference>
<dbReference type="PRINTS" id="PR00943">
    <property type="entry name" value="CUATPASE"/>
</dbReference>
<dbReference type="InterPro" id="IPR023214">
    <property type="entry name" value="HAD_sf"/>
</dbReference>
<comment type="caution">
    <text evidence="14">The sequence shown here is derived from an EMBL/GenBank/DDBJ whole genome shotgun (WGS) entry which is preliminary data.</text>
</comment>
<dbReference type="InterPro" id="IPR059000">
    <property type="entry name" value="ATPase_P-type_domA"/>
</dbReference>
<dbReference type="STRING" id="1184151.AW736_16570"/>
<name>A0A178IEL2_9BACT</name>
<keyword evidence="3 11" id="KW-1003">Cell membrane</keyword>
<dbReference type="InterPro" id="IPR023298">
    <property type="entry name" value="ATPase_P-typ_TM_dom_sf"/>
</dbReference>
<evidence type="ECO:0000256" key="4">
    <source>
        <dbReference type="ARBA" id="ARBA00022692"/>
    </source>
</evidence>
<evidence type="ECO:0000256" key="5">
    <source>
        <dbReference type="ARBA" id="ARBA00022723"/>
    </source>
</evidence>
<evidence type="ECO:0000259" key="13">
    <source>
        <dbReference type="Pfam" id="PF00122"/>
    </source>
</evidence>
<dbReference type="InterPro" id="IPR018303">
    <property type="entry name" value="ATPase_P-typ_P_site"/>
</dbReference>
<dbReference type="GO" id="GO:0043682">
    <property type="term" value="F:P-type divalent copper transporter activity"/>
    <property type="evidence" value="ECO:0007669"/>
    <property type="project" value="TreeGrafter"/>
</dbReference>
<feature type="transmembrane region" description="Helical" evidence="11">
    <location>
        <begin position="641"/>
        <end position="663"/>
    </location>
</feature>
<dbReference type="SUPFAM" id="SSF56784">
    <property type="entry name" value="HAD-like"/>
    <property type="match status" value="1"/>
</dbReference>
<feature type="transmembrane region" description="Helical" evidence="11">
    <location>
        <begin position="145"/>
        <end position="165"/>
    </location>
</feature>
<evidence type="ECO:0000256" key="6">
    <source>
        <dbReference type="ARBA" id="ARBA00022741"/>
    </source>
</evidence>
<feature type="transmembrane region" description="Helical" evidence="11">
    <location>
        <begin position="302"/>
        <end position="322"/>
    </location>
</feature>
<dbReference type="NCBIfam" id="TIGR01512">
    <property type="entry name" value="ATPase-IB2_Cd"/>
    <property type="match status" value="1"/>
</dbReference>
<evidence type="ECO:0000313" key="14">
    <source>
        <dbReference type="EMBL" id="OAM88453.1"/>
    </source>
</evidence>
<dbReference type="NCBIfam" id="TIGR01511">
    <property type="entry name" value="ATPase-IB1_Cu"/>
    <property type="match status" value="1"/>
</dbReference>
<comment type="similarity">
    <text evidence="2 11">Belongs to the cation transport ATPase (P-type) (TC 3.A.3) family. Type IB subfamily.</text>
</comment>
<dbReference type="PROSITE" id="PS00154">
    <property type="entry name" value="ATPASE_E1_E2"/>
    <property type="match status" value="1"/>
</dbReference>
<dbReference type="Gene3D" id="3.40.1110.10">
    <property type="entry name" value="Calcium-transporting ATPase, cytoplasmic domain N"/>
    <property type="match status" value="1"/>
</dbReference>
<comment type="subcellular location">
    <subcellularLocation>
        <location evidence="1">Cell membrane</location>
        <topology evidence="1">Multi-pass membrane protein</topology>
    </subcellularLocation>
</comment>
<dbReference type="NCBIfam" id="TIGR01525">
    <property type="entry name" value="ATPase-IB_hvy"/>
    <property type="match status" value="1"/>
</dbReference>
<evidence type="ECO:0000256" key="8">
    <source>
        <dbReference type="ARBA" id="ARBA00022967"/>
    </source>
</evidence>
<evidence type="ECO:0000256" key="1">
    <source>
        <dbReference type="ARBA" id="ARBA00004651"/>
    </source>
</evidence>